<feature type="domain" description="TRAP C4-dicarboxylate transport system permease DctM subunit" evidence="8">
    <location>
        <begin position="7"/>
        <end position="415"/>
    </location>
</feature>
<dbReference type="PANTHER" id="PTHR33362">
    <property type="entry name" value="SIALIC ACID TRAP TRANSPORTER PERMEASE PROTEIN SIAT-RELATED"/>
    <property type="match status" value="1"/>
</dbReference>
<comment type="subcellular location">
    <subcellularLocation>
        <location evidence="1">Cell inner membrane</location>
        <topology evidence="1">Multi-pass membrane protein</topology>
    </subcellularLocation>
</comment>
<evidence type="ECO:0000313" key="9">
    <source>
        <dbReference type="EMBL" id="OMP67261.1"/>
    </source>
</evidence>
<dbReference type="InterPro" id="IPR010656">
    <property type="entry name" value="DctM"/>
</dbReference>
<proteinExistence type="predicted"/>
<organism evidence="9 10">
    <name type="scientific">Domibacillus epiphyticus</name>
    <dbReference type="NCBI Taxonomy" id="1714355"/>
    <lineage>
        <taxon>Bacteria</taxon>
        <taxon>Bacillati</taxon>
        <taxon>Bacillota</taxon>
        <taxon>Bacilli</taxon>
        <taxon>Bacillales</taxon>
        <taxon>Bacillaceae</taxon>
        <taxon>Domibacillus</taxon>
    </lineage>
</organism>
<feature type="transmembrane region" description="Helical" evidence="7">
    <location>
        <begin position="277"/>
        <end position="296"/>
    </location>
</feature>
<dbReference type="PANTHER" id="PTHR33362:SF5">
    <property type="entry name" value="C4-DICARBOXYLATE TRAP TRANSPORTER LARGE PERMEASE PROTEIN DCTM"/>
    <property type="match status" value="1"/>
</dbReference>
<keyword evidence="3" id="KW-0997">Cell inner membrane</keyword>
<dbReference type="GO" id="GO:0022857">
    <property type="term" value="F:transmembrane transporter activity"/>
    <property type="evidence" value="ECO:0007669"/>
    <property type="project" value="TreeGrafter"/>
</dbReference>
<accession>A0A1V2A8D4</accession>
<evidence type="ECO:0000256" key="2">
    <source>
        <dbReference type="ARBA" id="ARBA00022475"/>
    </source>
</evidence>
<dbReference type="OrthoDB" id="9785600at2"/>
<gene>
    <name evidence="9" type="ORF">BTO28_07990</name>
</gene>
<dbReference type="AlphaFoldDB" id="A0A1V2A8D4"/>
<feature type="transmembrane region" description="Helical" evidence="7">
    <location>
        <begin position="395"/>
        <end position="419"/>
    </location>
</feature>
<keyword evidence="6 7" id="KW-0472">Membrane</keyword>
<evidence type="ECO:0000313" key="10">
    <source>
        <dbReference type="Proteomes" id="UP000188613"/>
    </source>
</evidence>
<keyword evidence="4 7" id="KW-0812">Transmembrane</keyword>
<evidence type="ECO:0000256" key="1">
    <source>
        <dbReference type="ARBA" id="ARBA00004429"/>
    </source>
</evidence>
<dbReference type="STRING" id="1714355.BTO28_07990"/>
<feature type="transmembrane region" description="Helical" evidence="7">
    <location>
        <begin position="357"/>
        <end position="383"/>
    </location>
</feature>
<protein>
    <submittedName>
        <fullName evidence="9">C4-dicarboxylate ABC transporter permease</fullName>
    </submittedName>
</protein>
<evidence type="ECO:0000256" key="5">
    <source>
        <dbReference type="ARBA" id="ARBA00022989"/>
    </source>
</evidence>
<dbReference type="InterPro" id="IPR004681">
    <property type="entry name" value="TRAP_DctM"/>
</dbReference>
<feature type="transmembrane region" description="Helical" evidence="7">
    <location>
        <begin position="134"/>
        <end position="160"/>
    </location>
</feature>
<feature type="transmembrane region" description="Helical" evidence="7">
    <location>
        <begin position="240"/>
        <end position="256"/>
    </location>
</feature>
<dbReference type="PIRSF" id="PIRSF006066">
    <property type="entry name" value="HI0050"/>
    <property type="match status" value="1"/>
</dbReference>
<dbReference type="RefSeq" id="WP_076765044.1">
    <property type="nucleotide sequence ID" value="NZ_MSFI01000011.1"/>
</dbReference>
<evidence type="ECO:0000259" key="8">
    <source>
        <dbReference type="Pfam" id="PF06808"/>
    </source>
</evidence>
<evidence type="ECO:0000256" key="6">
    <source>
        <dbReference type="ARBA" id="ARBA00023136"/>
    </source>
</evidence>
<evidence type="ECO:0000256" key="7">
    <source>
        <dbReference type="SAM" id="Phobius"/>
    </source>
</evidence>
<evidence type="ECO:0000256" key="4">
    <source>
        <dbReference type="ARBA" id="ARBA00022692"/>
    </source>
</evidence>
<name>A0A1V2A8D4_9BACI</name>
<dbReference type="Proteomes" id="UP000188613">
    <property type="component" value="Unassembled WGS sequence"/>
</dbReference>
<feature type="transmembrane region" description="Helical" evidence="7">
    <location>
        <begin position="308"/>
        <end position="326"/>
    </location>
</feature>
<dbReference type="NCBIfam" id="TIGR00786">
    <property type="entry name" value="dctM"/>
    <property type="match status" value="1"/>
</dbReference>
<dbReference type="GO" id="GO:0005886">
    <property type="term" value="C:plasma membrane"/>
    <property type="evidence" value="ECO:0007669"/>
    <property type="project" value="UniProtKB-SubCell"/>
</dbReference>
<feature type="transmembrane region" description="Helical" evidence="7">
    <location>
        <begin position="6"/>
        <end position="34"/>
    </location>
</feature>
<dbReference type="EMBL" id="MSFI01000011">
    <property type="protein sequence ID" value="OMP67261.1"/>
    <property type="molecule type" value="Genomic_DNA"/>
</dbReference>
<keyword evidence="10" id="KW-1185">Reference proteome</keyword>
<feature type="transmembrane region" description="Helical" evidence="7">
    <location>
        <begin position="166"/>
        <end position="190"/>
    </location>
</feature>
<keyword evidence="5 7" id="KW-1133">Transmembrane helix</keyword>
<comment type="caution">
    <text evidence="9">The sequence shown here is derived from an EMBL/GenBank/DDBJ whole genome shotgun (WGS) entry which is preliminary data.</text>
</comment>
<feature type="transmembrane region" description="Helical" evidence="7">
    <location>
        <begin position="215"/>
        <end position="234"/>
    </location>
</feature>
<sequence>MVLTLILLMFVLLFLGVPIFVALLLSSITSLWFFTDLSPMIIMQRVFGGIDKFVLMSLPFFILVANAMDVGGLSTRIIRWCRTLVGHFSGGLAMTTQTAASFFGALSGSSPATVIAVGKVLYPELLKNGYTKSFSSGLIIQSGSVSLLIPPSITLILYATSTNTSVGALFMAGLGAGLLYSIVVLGYTYFYSKKNNLQKEPKATKYEFWKATKEASWSILVPVIIMGGIFLGVFTPTESAGIAALYSIFVGMAVYKEITMKKLYDLCLSTAGTTAQIMILIGAASAFGWVLTIAKVPLEMSNYLAEQFVADWSFLLFLNLILLLIGMFLDSTIALVIIAPLILPAALSFGIDPVHLGIIMVLNLAIGTFTPPFGLNIFVANSITKMSLVEMIPGLVRFIVVALVILIVVTFVPSISMVLPDLIYS</sequence>
<dbReference type="Pfam" id="PF06808">
    <property type="entry name" value="DctM"/>
    <property type="match status" value="1"/>
</dbReference>
<evidence type="ECO:0000256" key="3">
    <source>
        <dbReference type="ARBA" id="ARBA00022519"/>
    </source>
</evidence>
<keyword evidence="2" id="KW-1003">Cell membrane</keyword>
<feature type="transmembrane region" description="Helical" evidence="7">
    <location>
        <begin position="46"/>
        <end position="65"/>
    </location>
</feature>
<reference evidence="9 10" key="1">
    <citation type="submission" date="2016-12" db="EMBL/GenBank/DDBJ databases">
        <title>Domibacillus sp. SAB 38T whole genome sequencing.</title>
        <authorList>
            <person name="Verma A."/>
            <person name="Ojha A.K."/>
            <person name="Krishnamurthi S."/>
        </authorList>
    </citation>
    <scope>NUCLEOTIDE SEQUENCE [LARGE SCALE GENOMIC DNA]</scope>
    <source>
        <strain evidence="9 10">SAB 38</strain>
    </source>
</reference>